<evidence type="ECO:0000313" key="2">
    <source>
        <dbReference type="Proteomes" id="UP001066276"/>
    </source>
</evidence>
<keyword evidence="2" id="KW-1185">Reference proteome</keyword>
<protein>
    <recommendedName>
        <fullName evidence="3">Reverse transcriptase</fullName>
    </recommendedName>
</protein>
<evidence type="ECO:0008006" key="3">
    <source>
        <dbReference type="Google" id="ProtNLM"/>
    </source>
</evidence>
<accession>A0AAV7WXR1</accession>
<comment type="caution">
    <text evidence="1">The sequence shown here is derived from an EMBL/GenBank/DDBJ whole genome shotgun (WGS) entry which is preliminary data.</text>
</comment>
<dbReference type="EMBL" id="JANPWB010000001">
    <property type="protein sequence ID" value="KAJ1217472.1"/>
    <property type="molecule type" value="Genomic_DNA"/>
</dbReference>
<sequence>MQNILNKIAAVKARVMQLYVNQDVIKAQTRRQESYELSEKVGKLLAYNIRQRATRGIIPAIKDTQGQIVQVDSAILEVFKDYYSALYQQENLSVTRCCIASDCLEPTPPSFNRWLARLSSMYYFEKSCYAIKGANRRRIGNSIWAPFARWLEASMV</sequence>
<reference evidence="1" key="1">
    <citation type="journal article" date="2022" name="bioRxiv">
        <title>Sequencing and chromosome-scale assembly of the giantPleurodeles waltlgenome.</title>
        <authorList>
            <person name="Brown T."/>
            <person name="Elewa A."/>
            <person name="Iarovenko S."/>
            <person name="Subramanian E."/>
            <person name="Araus A.J."/>
            <person name="Petzold A."/>
            <person name="Susuki M."/>
            <person name="Suzuki K.-i.T."/>
            <person name="Hayashi T."/>
            <person name="Toyoda A."/>
            <person name="Oliveira C."/>
            <person name="Osipova E."/>
            <person name="Leigh N.D."/>
            <person name="Simon A."/>
            <person name="Yun M.H."/>
        </authorList>
    </citation>
    <scope>NUCLEOTIDE SEQUENCE</scope>
    <source>
        <strain evidence="1">20211129_DDA</strain>
        <tissue evidence="1">Liver</tissue>
    </source>
</reference>
<evidence type="ECO:0000313" key="1">
    <source>
        <dbReference type="EMBL" id="KAJ1217472.1"/>
    </source>
</evidence>
<gene>
    <name evidence="1" type="ORF">NDU88_005066</name>
</gene>
<organism evidence="1 2">
    <name type="scientific">Pleurodeles waltl</name>
    <name type="common">Iberian ribbed newt</name>
    <dbReference type="NCBI Taxonomy" id="8319"/>
    <lineage>
        <taxon>Eukaryota</taxon>
        <taxon>Metazoa</taxon>
        <taxon>Chordata</taxon>
        <taxon>Craniata</taxon>
        <taxon>Vertebrata</taxon>
        <taxon>Euteleostomi</taxon>
        <taxon>Amphibia</taxon>
        <taxon>Batrachia</taxon>
        <taxon>Caudata</taxon>
        <taxon>Salamandroidea</taxon>
        <taxon>Salamandridae</taxon>
        <taxon>Pleurodelinae</taxon>
        <taxon>Pleurodeles</taxon>
    </lineage>
</organism>
<dbReference type="Proteomes" id="UP001066276">
    <property type="component" value="Chromosome 1_1"/>
</dbReference>
<dbReference type="AlphaFoldDB" id="A0AAV7WXR1"/>
<proteinExistence type="predicted"/>
<name>A0AAV7WXR1_PLEWA</name>